<dbReference type="GO" id="GO:0006397">
    <property type="term" value="P:mRNA processing"/>
    <property type="evidence" value="ECO:0007669"/>
    <property type="project" value="UniProtKB-KW"/>
</dbReference>
<dbReference type="AlphaFoldDB" id="W4KDN5"/>
<name>W4KDN5_HETIT</name>
<sequence length="352" mass="38676">MDLPSARELELEELLRRRDVQLAELNDEVAHLRQYLSTQPGPSKTDPVSLPPALVSLLLPHINTIADDAHAGSRSSTVTTALTQRAKLLQEENDELYELLKSGETGRLKEEVRGLRRAVDRLEMALRESHLVITSLSDELDKSYDAIQSTGRHHNNTNAHPHLPTRQNFHSAAPAPVPAHPQSTSNGNAKPLPTGPRAHKKPRLSEPQISPANSTAALPRIQTQQTQRQGSAQTRGHSTASPERSPVLPPDHRKASGVKMEVDDDQRTRPRTPPLPPPPAPRDRERDRGRDRDREKDRGRDRNRDRDRERTSRRNGGQGGGGRKGGRTGGGGGGGGGRHDSGDRTLAERMGL</sequence>
<dbReference type="EMBL" id="KI925456">
    <property type="protein sequence ID" value="ETW83908.1"/>
    <property type="molecule type" value="Genomic_DNA"/>
</dbReference>
<dbReference type="HOGENOM" id="CLU_041315_0_0_1"/>
<dbReference type="GeneID" id="20666833"/>
<protein>
    <submittedName>
        <fullName evidence="7">Uncharacterized protein</fullName>
    </submittedName>
</protein>
<proteinExistence type="inferred from homology"/>
<keyword evidence="4" id="KW-0508">mRNA splicing</keyword>
<reference evidence="7 8" key="1">
    <citation type="journal article" date="2012" name="New Phytol.">
        <title>Insight into trade-off between wood decay and parasitism from the genome of a fungal forest pathogen.</title>
        <authorList>
            <person name="Olson A."/>
            <person name="Aerts A."/>
            <person name="Asiegbu F."/>
            <person name="Belbahri L."/>
            <person name="Bouzid O."/>
            <person name="Broberg A."/>
            <person name="Canback B."/>
            <person name="Coutinho P.M."/>
            <person name="Cullen D."/>
            <person name="Dalman K."/>
            <person name="Deflorio G."/>
            <person name="van Diepen L.T."/>
            <person name="Dunand C."/>
            <person name="Duplessis S."/>
            <person name="Durling M."/>
            <person name="Gonthier P."/>
            <person name="Grimwood J."/>
            <person name="Fossdal C.G."/>
            <person name="Hansson D."/>
            <person name="Henrissat B."/>
            <person name="Hietala A."/>
            <person name="Himmelstrand K."/>
            <person name="Hoffmeister D."/>
            <person name="Hogberg N."/>
            <person name="James T.Y."/>
            <person name="Karlsson M."/>
            <person name="Kohler A."/>
            <person name="Kues U."/>
            <person name="Lee Y.H."/>
            <person name="Lin Y.C."/>
            <person name="Lind M."/>
            <person name="Lindquist E."/>
            <person name="Lombard V."/>
            <person name="Lucas S."/>
            <person name="Lunden K."/>
            <person name="Morin E."/>
            <person name="Murat C."/>
            <person name="Park J."/>
            <person name="Raffaello T."/>
            <person name="Rouze P."/>
            <person name="Salamov A."/>
            <person name="Schmutz J."/>
            <person name="Solheim H."/>
            <person name="Stahlberg J."/>
            <person name="Velez H."/>
            <person name="de Vries R.P."/>
            <person name="Wiebenga A."/>
            <person name="Woodward S."/>
            <person name="Yakovlev I."/>
            <person name="Garbelotto M."/>
            <person name="Martin F."/>
            <person name="Grigoriev I.V."/>
            <person name="Stenlid J."/>
        </authorList>
    </citation>
    <scope>NUCLEOTIDE SEQUENCE [LARGE SCALE GENOMIC DNA]</scope>
    <source>
        <strain evidence="7 8">TC 32-1</strain>
    </source>
</reference>
<evidence type="ECO:0000256" key="6">
    <source>
        <dbReference type="SAM" id="MobiDB-lite"/>
    </source>
</evidence>
<dbReference type="GO" id="GO:0016556">
    <property type="term" value="P:mRNA modification"/>
    <property type="evidence" value="ECO:0007669"/>
    <property type="project" value="InterPro"/>
</dbReference>
<feature type="compositionally biased region" description="Basic and acidic residues" evidence="6">
    <location>
        <begin position="337"/>
        <end position="352"/>
    </location>
</feature>
<dbReference type="Proteomes" id="UP000030671">
    <property type="component" value="Unassembled WGS sequence"/>
</dbReference>
<keyword evidence="3" id="KW-0507">mRNA processing</keyword>
<evidence type="ECO:0000313" key="7">
    <source>
        <dbReference type="EMBL" id="ETW83908.1"/>
    </source>
</evidence>
<accession>W4KDN5</accession>
<comment type="similarity">
    <text evidence="2">Belongs to the fl(2)d family.</text>
</comment>
<evidence type="ECO:0000256" key="3">
    <source>
        <dbReference type="ARBA" id="ARBA00022664"/>
    </source>
</evidence>
<evidence type="ECO:0000256" key="2">
    <source>
        <dbReference type="ARBA" id="ARBA00010313"/>
    </source>
</evidence>
<dbReference type="GO" id="GO:0000381">
    <property type="term" value="P:regulation of alternative mRNA splicing, via spliceosome"/>
    <property type="evidence" value="ECO:0007669"/>
    <property type="project" value="InterPro"/>
</dbReference>
<dbReference type="GO" id="GO:0005634">
    <property type="term" value="C:nucleus"/>
    <property type="evidence" value="ECO:0007669"/>
    <property type="project" value="UniProtKB-SubCell"/>
</dbReference>
<keyword evidence="5" id="KW-0539">Nucleus</keyword>
<evidence type="ECO:0000313" key="8">
    <source>
        <dbReference type="Proteomes" id="UP000030671"/>
    </source>
</evidence>
<dbReference type="eggNOG" id="ENOG502SKI1">
    <property type="taxonomic scope" value="Eukaryota"/>
</dbReference>
<gene>
    <name evidence="7" type="ORF">HETIRDRAFT_123637</name>
</gene>
<comment type="subcellular location">
    <subcellularLocation>
        <location evidence="1">Nucleus</location>
    </subcellularLocation>
</comment>
<keyword evidence="8" id="KW-1185">Reference proteome</keyword>
<dbReference type="InParanoid" id="W4KDN5"/>
<organism evidence="7 8">
    <name type="scientific">Heterobasidion irregulare (strain TC 32-1)</name>
    <dbReference type="NCBI Taxonomy" id="747525"/>
    <lineage>
        <taxon>Eukaryota</taxon>
        <taxon>Fungi</taxon>
        <taxon>Dikarya</taxon>
        <taxon>Basidiomycota</taxon>
        <taxon>Agaricomycotina</taxon>
        <taxon>Agaricomycetes</taxon>
        <taxon>Russulales</taxon>
        <taxon>Bondarzewiaceae</taxon>
        <taxon>Heterobasidion</taxon>
        <taxon>Heterobasidion annosum species complex</taxon>
    </lineage>
</organism>
<evidence type="ECO:0000256" key="4">
    <source>
        <dbReference type="ARBA" id="ARBA00023187"/>
    </source>
</evidence>
<feature type="compositionally biased region" description="Pro residues" evidence="6">
    <location>
        <begin position="271"/>
        <end position="280"/>
    </location>
</feature>
<dbReference type="Pfam" id="PF17098">
    <property type="entry name" value="Wtap"/>
    <property type="match status" value="1"/>
</dbReference>
<dbReference type="InterPro" id="IPR033757">
    <property type="entry name" value="WTAP"/>
</dbReference>
<dbReference type="GO" id="GO:0008380">
    <property type="term" value="P:RNA splicing"/>
    <property type="evidence" value="ECO:0007669"/>
    <property type="project" value="UniProtKB-KW"/>
</dbReference>
<feature type="region of interest" description="Disordered" evidence="6">
    <location>
        <begin position="149"/>
        <end position="352"/>
    </location>
</feature>
<dbReference type="RefSeq" id="XP_009543637.1">
    <property type="nucleotide sequence ID" value="XM_009545342.1"/>
</dbReference>
<dbReference type="STRING" id="747525.W4KDN5"/>
<evidence type="ECO:0000256" key="5">
    <source>
        <dbReference type="ARBA" id="ARBA00023242"/>
    </source>
</evidence>
<feature type="compositionally biased region" description="Basic and acidic residues" evidence="6">
    <location>
        <begin position="281"/>
        <end position="312"/>
    </location>
</feature>
<feature type="compositionally biased region" description="Polar residues" evidence="6">
    <location>
        <begin position="207"/>
        <end position="216"/>
    </location>
</feature>
<evidence type="ECO:0000256" key="1">
    <source>
        <dbReference type="ARBA" id="ARBA00004123"/>
    </source>
</evidence>
<feature type="compositionally biased region" description="Gly residues" evidence="6">
    <location>
        <begin position="316"/>
        <end position="336"/>
    </location>
</feature>
<dbReference type="KEGG" id="hir:HETIRDRAFT_123637"/>
<feature type="compositionally biased region" description="Low complexity" evidence="6">
    <location>
        <begin position="220"/>
        <end position="235"/>
    </location>
</feature>
<dbReference type="OrthoDB" id="3363802at2759"/>